<dbReference type="GO" id="GO:0031177">
    <property type="term" value="F:phosphopantetheine binding"/>
    <property type="evidence" value="ECO:0007669"/>
    <property type="project" value="InterPro"/>
</dbReference>
<evidence type="ECO:0000313" key="4">
    <source>
        <dbReference type="EMBL" id="KJE24321.1"/>
    </source>
</evidence>
<proteinExistence type="predicted"/>
<reference evidence="4 5" key="2">
    <citation type="journal article" date="2016" name="Genome Announc.">
        <title>Permanent Draft Genome Sequences for Two Variants of Frankia sp. Strain CpI1, the First Frankia Strain Isolated from Root Nodules of Comptonia peregrina.</title>
        <authorList>
            <person name="Oshone R."/>
            <person name="Hurst S.G.IV."/>
            <person name="Abebe-Akele F."/>
            <person name="Simpson S."/>
            <person name="Morris K."/>
            <person name="Thomas W.K."/>
            <person name="Tisa L.S."/>
        </authorList>
    </citation>
    <scope>NUCLEOTIDE SEQUENCE [LARGE SCALE GENOMIC DNA]</scope>
    <source>
        <strain evidence="5">CpI1-S</strain>
    </source>
</reference>
<keyword evidence="5" id="KW-1185">Reference proteome</keyword>
<sequence length="85" mass="9085">MPQQWTADALLDFLVEQAGLPPEDRPIDLAVTFLDIGLDSLAYLQLSAEVAGAFGVDLPAEMPDGYTLAEILDTVNAALGEREPV</sequence>
<dbReference type="Proteomes" id="UP000032545">
    <property type="component" value="Unassembled WGS sequence"/>
</dbReference>
<keyword evidence="1" id="KW-0596">Phosphopantetheine</keyword>
<dbReference type="EMBL" id="JYFN01000007">
    <property type="protein sequence ID" value="KJE24321.1"/>
    <property type="molecule type" value="Genomic_DNA"/>
</dbReference>
<evidence type="ECO:0000313" key="5">
    <source>
        <dbReference type="Proteomes" id="UP000032545"/>
    </source>
</evidence>
<dbReference type="InterPro" id="IPR009081">
    <property type="entry name" value="PP-bd_ACP"/>
</dbReference>
<dbReference type="InterPro" id="IPR020806">
    <property type="entry name" value="PKS_PP-bd"/>
</dbReference>
<dbReference type="AlphaFoldDB" id="A0A0D8BJL8"/>
<dbReference type="SUPFAM" id="SSF47336">
    <property type="entry name" value="ACP-like"/>
    <property type="match status" value="1"/>
</dbReference>
<accession>A0A0D8BJL8</accession>
<comment type="caution">
    <text evidence="4">The sequence shown here is derived from an EMBL/GenBank/DDBJ whole genome shotgun (WGS) entry which is preliminary data.</text>
</comment>
<reference evidence="5" key="1">
    <citation type="submission" date="2015-02" db="EMBL/GenBank/DDBJ databases">
        <title>Draft Genome of Frankia sp. CpI1-S.</title>
        <authorList>
            <person name="Oshone R.T."/>
            <person name="Ngom M."/>
            <person name="Ghodhbane-Gtari F."/>
            <person name="Gtari M."/>
            <person name="Morris K."/>
            <person name="Thomas K."/>
            <person name="Sen A."/>
            <person name="Tisa L.S."/>
        </authorList>
    </citation>
    <scope>NUCLEOTIDE SEQUENCE [LARGE SCALE GENOMIC DNA]</scope>
    <source>
        <strain evidence="5">CpI1-S</strain>
    </source>
</reference>
<dbReference type="PROSITE" id="PS50075">
    <property type="entry name" value="CARRIER"/>
    <property type="match status" value="1"/>
</dbReference>
<keyword evidence="2" id="KW-0597">Phosphoprotein</keyword>
<evidence type="ECO:0000259" key="3">
    <source>
        <dbReference type="PROSITE" id="PS50075"/>
    </source>
</evidence>
<dbReference type="RefSeq" id="WP_044884103.1">
    <property type="nucleotide sequence ID" value="NZ_JYFN01000007.1"/>
</dbReference>
<dbReference type="PATRIC" id="fig|1502723.3.peg.5636"/>
<name>A0A0D8BJL8_9ACTN</name>
<dbReference type="Pfam" id="PF00550">
    <property type="entry name" value="PP-binding"/>
    <property type="match status" value="1"/>
</dbReference>
<evidence type="ECO:0000256" key="2">
    <source>
        <dbReference type="ARBA" id="ARBA00022553"/>
    </source>
</evidence>
<evidence type="ECO:0000256" key="1">
    <source>
        <dbReference type="ARBA" id="ARBA00022450"/>
    </source>
</evidence>
<feature type="domain" description="Carrier" evidence="3">
    <location>
        <begin position="4"/>
        <end position="82"/>
    </location>
</feature>
<dbReference type="Gene3D" id="1.10.1200.10">
    <property type="entry name" value="ACP-like"/>
    <property type="match status" value="1"/>
</dbReference>
<dbReference type="SMART" id="SM00823">
    <property type="entry name" value="PKS_PP"/>
    <property type="match status" value="1"/>
</dbReference>
<gene>
    <name evidence="4" type="ORF">FF36_01396</name>
</gene>
<dbReference type="InterPro" id="IPR036736">
    <property type="entry name" value="ACP-like_sf"/>
</dbReference>
<dbReference type="OrthoDB" id="3215648at2"/>
<organism evidence="4 5">
    <name type="scientific">Frankia torreyi</name>
    <dbReference type="NCBI Taxonomy" id="1856"/>
    <lineage>
        <taxon>Bacteria</taxon>
        <taxon>Bacillati</taxon>
        <taxon>Actinomycetota</taxon>
        <taxon>Actinomycetes</taxon>
        <taxon>Frankiales</taxon>
        <taxon>Frankiaceae</taxon>
        <taxon>Frankia</taxon>
    </lineage>
</organism>
<protein>
    <submittedName>
        <fullName evidence="4">Acyl carrier protein</fullName>
    </submittedName>
</protein>